<feature type="transmembrane region" description="Helical" evidence="12">
    <location>
        <begin position="679"/>
        <end position="698"/>
    </location>
</feature>
<dbReference type="InterPro" id="IPR036412">
    <property type="entry name" value="HAD-like_sf"/>
</dbReference>
<keyword evidence="12" id="KW-1003">Cell membrane</keyword>
<dbReference type="FunFam" id="2.70.150.10:FF:000002">
    <property type="entry name" value="Copper-transporting ATPase 1, putative"/>
    <property type="match status" value="1"/>
</dbReference>
<dbReference type="InterPro" id="IPR001757">
    <property type="entry name" value="P_typ_ATPase"/>
</dbReference>
<comment type="catalytic activity">
    <reaction evidence="11">
        <text>Zn(2+)(in) + ATP + H2O = Zn(2+)(out) + ADP + phosphate + H(+)</text>
        <dbReference type="Rhea" id="RHEA:20621"/>
        <dbReference type="ChEBI" id="CHEBI:15377"/>
        <dbReference type="ChEBI" id="CHEBI:15378"/>
        <dbReference type="ChEBI" id="CHEBI:29105"/>
        <dbReference type="ChEBI" id="CHEBI:30616"/>
        <dbReference type="ChEBI" id="CHEBI:43474"/>
        <dbReference type="ChEBI" id="CHEBI:456216"/>
        <dbReference type="EC" id="7.2.2.12"/>
    </reaction>
</comment>
<comment type="similarity">
    <text evidence="2 12">Belongs to the cation transport ATPase (P-type) (TC 3.A.3) family. Type IB subfamily.</text>
</comment>
<evidence type="ECO:0000256" key="2">
    <source>
        <dbReference type="ARBA" id="ARBA00006024"/>
    </source>
</evidence>
<dbReference type="InterPro" id="IPR027256">
    <property type="entry name" value="P-typ_ATPase_IB"/>
</dbReference>
<dbReference type="PROSITE" id="PS50846">
    <property type="entry name" value="HMA_2"/>
    <property type="match status" value="1"/>
</dbReference>
<protein>
    <recommendedName>
        <fullName evidence="10">P-type Zn(2+) transporter</fullName>
        <ecNumber evidence="10">7.2.2.12</ecNumber>
    </recommendedName>
</protein>
<feature type="transmembrane region" description="Helical" evidence="12">
    <location>
        <begin position="337"/>
        <end position="357"/>
    </location>
</feature>
<evidence type="ECO:0000313" key="15">
    <source>
        <dbReference type="Proteomes" id="UP000001784"/>
    </source>
</evidence>
<dbReference type="InParanoid" id="A0LPU0"/>
<keyword evidence="8 12" id="KW-1133">Transmembrane helix</keyword>
<dbReference type="SFLD" id="SFLDG00002">
    <property type="entry name" value="C1.7:_P-type_atpase_like"/>
    <property type="match status" value="1"/>
</dbReference>
<dbReference type="NCBIfam" id="TIGR01494">
    <property type="entry name" value="ATPase_P-type"/>
    <property type="match status" value="1"/>
</dbReference>
<dbReference type="PROSITE" id="PS00154">
    <property type="entry name" value="ATPASE_E1_E2"/>
    <property type="match status" value="1"/>
</dbReference>
<dbReference type="Gene3D" id="3.40.50.1000">
    <property type="entry name" value="HAD superfamily/HAD-like"/>
    <property type="match status" value="1"/>
</dbReference>
<evidence type="ECO:0000256" key="1">
    <source>
        <dbReference type="ARBA" id="ARBA00004141"/>
    </source>
</evidence>
<dbReference type="HOGENOM" id="CLU_001771_6_4_7"/>
<dbReference type="InterPro" id="IPR023298">
    <property type="entry name" value="ATPase_P-typ_TM_dom_sf"/>
</dbReference>
<dbReference type="SUPFAM" id="SSF56784">
    <property type="entry name" value="HAD-like"/>
    <property type="match status" value="1"/>
</dbReference>
<evidence type="ECO:0000256" key="11">
    <source>
        <dbReference type="ARBA" id="ARBA00047308"/>
    </source>
</evidence>
<dbReference type="Pfam" id="PF00702">
    <property type="entry name" value="Hydrolase"/>
    <property type="match status" value="1"/>
</dbReference>
<dbReference type="SUPFAM" id="SSF81653">
    <property type="entry name" value="Calcium ATPase, transduction domain A"/>
    <property type="match status" value="1"/>
</dbReference>
<dbReference type="GO" id="GO:0016887">
    <property type="term" value="F:ATP hydrolysis activity"/>
    <property type="evidence" value="ECO:0007669"/>
    <property type="project" value="InterPro"/>
</dbReference>
<dbReference type="STRING" id="335543.Sfum_3773"/>
<keyword evidence="15" id="KW-1185">Reference proteome</keyword>
<dbReference type="Pfam" id="PF00122">
    <property type="entry name" value="E1-E2_ATPase"/>
    <property type="match status" value="1"/>
</dbReference>
<dbReference type="AlphaFoldDB" id="A0LPU0"/>
<dbReference type="Gene3D" id="2.70.150.10">
    <property type="entry name" value="Calcium-transporting ATPase, cytoplasmic transduction domain A"/>
    <property type="match status" value="1"/>
</dbReference>
<dbReference type="Gene3D" id="3.40.1110.10">
    <property type="entry name" value="Calcium-transporting ATPase, cytoplasmic domain N"/>
    <property type="match status" value="1"/>
</dbReference>
<feature type="domain" description="HMA" evidence="13">
    <location>
        <begin position="2"/>
        <end position="69"/>
    </location>
</feature>
<dbReference type="PANTHER" id="PTHR48085:SF5">
    <property type="entry name" value="CADMIUM_ZINC-TRANSPORTING ATPASE HMA4-RELATED"/>
    <property type="match status" value="1"/>
</dbReference>
<dbReference type="GO" id="GO:0005886">
    <property type="term" value="C:plasma membrane"/>
    <property type="evidence" value="ECO:0007669"/>
    <property type="project" value="UniProtKB-SubCell"/>
</dbReference>
<dbReference type="GO" id="GO:0005524">
    <property type="term" value="F:ATP binding"/>
    <property type="evidence" value="ECO:0007669"/>
    <property type="project" value="UniProtKB-UniRule"/>
</dbReference>
<dbReference type="SUPFAM" id="SSF81665">
    <property type="entry name" value="Calcium ATPase, transmembrane domain M"/>
    <property type="match status" value="1"/>
</dbReference>
<keyword evidence="4 12" id="KW-0479">Metal-binding</keyword>
<dbReference type="NCBIfam" id="TIGR01525">
    <property type="entry name" value="ATPase-IB_hvy"/>
    <property type="match status" value="1"/>
</dbReference>
<dbReference type="GO" id="GO:0046872">
    <property type="term" value="F:metal ion binding"/>
    <property type="evidence" value="ECO:0007669"/>
    <property type="project" value="UniProtKB-KW"/>
</dbReference>
<dbReference type="FunCoup" id="A0LPU0">
    <property type="interactions" value="140"/>
</dbReference>
<evidence type="ECO:0000256" key="6">
    <source>
        <dbReference type="ARBA" id="ARBA00022840"/>
    </source>
</evidence>
<dbReference type="GO" id="GO:0015086">
    <property type="term" value="F:cadmium ion transmembrane transporter activity"/>
    <property type="evidence" value="ECO:0007669"/>
    <property type="project" value="TreeGrafter"/>
</dbReference>
<evidence type="ECO:0000256" key="9">
    <source>
        <dbReference type="ARBA" id="ARBA00023136"/>
    </source>
</evidence>
<keyword evidence="7" id="KW-1278">Translocase</keyword>
<evidence type="ECO:0000256" key="8">
    <source>
        <dbReference type="ARBA" id="ARBA00022989"/>
    </source>
</evidence>
<keyword evidence="6 12" id="KW-0067">ATP-binding</keyword>
<dbReference type="PRINTS" id="PR00941">
    <property type="entry name" value="CDATPASE"/>
</dbReference>
<evidence type="ECO:0000256" key="4">
    <source>
        <dbReference type="ARBA" id="ARBA00022723"/>
    </source>
</evidence>
<dbReference type="InterPro" id="IPR044492">
    <property type="entry name" value="P_typ_ATPase_HD_dom"/>
</dbReference>
<dbReference type="InterPro" id="IPR008250">
    <property type="entry name" value="ATPase_P-typ_transduc_dom_A_sf"/>
</dbReference>
<dbReference type="eggNOG" id="COG2217">
    <property type="taxonomic scope" value="Bacteria"/>
</dbReference>
<dbReference type="SFLD" id="SFLDS00003">
    <property type="entry name" value="Haloacid_Dehalogenase"/>
    <property type="match status" value="1"/>
</dbReference>
<evidence type="ECO:0000256" key="5">
    <source>
        <dbReference type="ARBA" id="ARBA00022741"/>
    </source>
</evidence>
<dbReference type="InterPro" id="IPR018303">
    <property type="entry name" value="ATPase_P-typ_P_site"/>
</dbReference>
<dbReference type="InterPro" id="IPR051014">
    <property type="entry name" value="Cation_Transport_ATPase_IB"/>
</dbReference>
<feature type="transmembrane region" description="Helical" evidence="12">
    <location>
        <begin position="93"/>
        <end position="112"/>
    </location>
</feature>
<dbReference type="EC" id="7.2.2.12" evidence="10"/>
<dbReference type="KEGG" id="sfu:Sfum_3773"/>
<dbReference type="InterPro" id="IPR023214">
    <property type="entry name" value="HAD_sf"/>
</dbReference>
<comment type="subcellular location">
    <subcellularLocation>
        <location evidence="12">Cell membrane</location>
    </subcellularLocation>
    <subcellularLocation>
        <location evidence="1">Membrane</location>
        <topology evidence="1">Multi-pass membrane protein</topology>
    </subcellularLocation>
</comment>
<accession>A0LPU0</accession>
<feature type="transmembrane region" description="Helical" evidence="12">
    <location>
        <begin position="163"/>
        <end position="179"/>
    </location>
</feature>
<dbReference type="Proteomes" id="UP000001784">
    <property type="component" value="Chromosome"/>
</dbReference>
<dbReference type="GO" id="GO:0016463">
    <property type="term" value="F:P-type zinc transporter activity"/>
    <property type="evidence" value="ECO:0007669"/>
    <property type="project" value="UniProtKB-EC"/>
</dbReference>
<feature type="transmembrane region" description="Helical" evidence="12">
    <location>
        <begin position="185"/>
        <end position="203"/>
    </location>
</feature>
<evidence type="ECO:0000313" key="14">
    <source>
        <dbReference type="EMBL" id="ABK19442.1"/>
    </source>
</evidence>
<keyword evidence="5 12" id="KW-0547">Nucleotide-binding</keyword>
<dbReference type="PANTHER" id="PTHR48085">
    <property type="entry name" value="CADMIUM/ZINC-TRANSPORTING ATPASE HMA2-RELATED"/>
    <property type="match status" value="1"/>
</dbReference>
<dbReference type="SFLD" id="SFLDF00027">
    <property type="entry name" value="p-type_atpase"/>
    <property type="match status" value="1"/>
</dbReference>
<dbReference type="InterPro" id="IPR023299">
    <property type="entry name" value="ATPase_P-typ_cyto_dom_N"/>
</dbReference>
<dbReference type="PRINTS" id="PR00119">
    <property type="entry name" value="CATATPASE"/>
</dbReference>
<dbReference type="OrthoDB" id="9759222at2"/>
<feature type="transmembrane region" description="Helical" evidence="12">
    <location>
        <begin position="363"/>
        <end position="382"/>
    </location>
</feature>
<proteinExistence type="inferred from homology"/>
<dbReference type="SUPFAM" id="SSF55008">
    <property type="entry name" value="HMA, heavy metal-associated domain"/>
    <property type="match status" value="1"/>
</dbReference>
<dbReference type="InterPro" id="IPR059000">
    <property type="entry name" value="ATPase_P-type_domA"/>
</dbReference>
<feature type="transmembrane region" description="Helical" evidence="12">
    <location>
        <begin position="132"/>
        <end position="151"/>
    </location>
</feature>
<sequence length="737" mass="78453">MERMAFRIRGMCCGDEISVLKRQVGPLVGGELNLSFDLLNGKMTVVSSGPPIRAEEITAVVAATGMQAVPWVDFCSGGVCAVEEGLWRRHGRLLLCCASGLLIVAGFLLHVFQNGSFLEALAGGEHAGRPFPPGTVMLYACAIVAGGWNIAPRAFFAARNLQPDMNLLMAVAVVGAIWIGQWTEAASVTFLFSLALLLESWSVGRARNAIRALTDISPRTARFICPTDGDIEEKPVDDVPVGATVLVRPGEKIPLDGTVTAGASWVDEAPITGESLPVEKRMGDPVFAGTVNGEGAIEFRATRPSGDTTLARIIRMVEEGQARRAPAEQWVERFARFYTPAMMILAGLIAVAPPLVLGGDWTGWFYQALVILVIACPCSLVISTPVSVVSGLTAAARHGVLIKGGAFLEAPAHLRSIAFDKTGTLTRGEPRIQEIIPMDDHTESGLLLNAAALESHSTHPLARAILNAAQARGIEYTPARDFTILPGMGARGVIDGRPYWIGSHRMLESLERESPLFHEMACRLEDAGHSLVAMWCDDHICGVMSVADMVRPEAGEVIRELKSLGVRRVVMITGDNHRTAAQAARAIGVDEFHSELLPEDKVELVSKMEQESGPTAMVGDGVNDAPAMTASSVSIAMGAMGSDAAVETADIALMSDDLTRLPWLVRHSRRTLGIIKSNIAFSLGVKALFVVLSVMGLANLWGAIAADMGASLLVIFNGLRLLGDTVPRSPALTGTAA</sequence>
<evidence type="ECO:0000256" key="10">
    <source>
        <dbReference type="ARBA" id="ARBA00039097"/>
    </source>
</evidence>
<keyword evidence="3 12" id="KW-0812">Transmembrane</keyword>
<name>A0LPU0_SYNFM</name>
<evidence type="ECO:0000256" key="7">
    <source>
        <dbReference type="ARBA" id="ARBA00022967"/>
    </source>
</evidence>
<dbReference type="InterPro" id="IPR036163">
    <property type="entry name" value="HMA_dom_sf"/>
</dbReference>
<dbReference type="RefSeq" id="WP_011700566.1">
    <property type="nucleotide sequence ID" value="NC_008554.1"/>
</dbReference>
<keyword evidence="9 12" id="KW-0472">Membrane</keyword>
<evidence type="ECO:0000259" key="13">
    <source>
        <dbReference type="PROSITE" id="PS50846"/>
    </source>
</evidence>
<organism evidence="14 15">
    <name type="scientific">Syntrophobacter fumaroxidans (strain DSM 10017 / MPOB)</name>
    <dbReference type="NCBI Taxonomy" id="335543"/>
    <lineage>
        <taxon>Bacteria</taxon>
        <taxon>Pseudomonadati</taxon>
        <taxon>Thermodesulfobacteriota</taxon>
        <taxon>Syntrophobacteria</taxon>
        <taxon>Syntrophobacterales</taxon>
        <taxon>Syntrophobacteraceae</taxon>
        <taxon>Syntrophobacter</taxon>
    </lineage>
</organism>
<dbReference type="InterPro" id="IPR006121">
    <property type="entry name" value="HMA_dom"/>
</dbReference>
<evidence type="ECO:0000256" key="3">
    <source>
        <dbReference type="ARBA" id="ARBA00022692"/>
    </source>
</evidence>
<dbReference type="EMBL" id="CP000478">
    <property type="protein sequence ID" value="ABK19442.1"/>
    <property type="molecule type" value="Genomic_DNA"/>
</dbReference>
<gene>
    <name evidence="14" type="ordered locus">Sfum_3773</name>
</gene>
<evidence type="ECO:0000256" key="12">
    <source>
        <dbReference type="RuleBase" id="RU362081"/>
    </source>
</evidence>
<reference evidence="14 15" key="1">
    <citation type="submission" date="2006-10" db="EMBL/GenBank/DDBJ databases">
        <title>Complete sequence of Syntrophobacter fumaroxidans MPOB.</title>
        <authorList>
            <consortium name="US DOE Joint Genome Institute"/>
            <person name="Copeland A."/>
            <person name="Lucas S."/>
            <person name="Lapidus A."/>
            <person name="Barry K."/>
            <person name="Detter J.C."/>
            <person name="Glavina del Rio T."/>
            <person name="Hammon N."/>
            <person name="Israni S."/>
            <person name="Pitluck S."/>
            <person name="Goltsman E.G."/>
            <person name="Martinez M."/>
            <person name="Schmutz J."/>
            <person name="Larimer F."/>
            <person name="Land M."/>
            <person name="Hauser L."/>
            <person name="Kyrpides N."/>
            <person name="Kim E."/>
            <person name="Boone D.R."/>
            <person name="Brockman F."/>
            <person name="Culley D."/>
            <person name="Ferry J."/>
            <person name="Gunsalus R."/>
            <person name="McInerney M.J."/>
            <person name="Morrison M."/>
            <person name="Plugge C."/>
            <person name="Rohlin L."/>
            <person name="Scholten J."/>
            <person name="Sieber J."/>
            <person name="Stams A.J.M."/>
            <person name="Worm P."/>
            <person name="Henstra A.M."/>
            <person name="Richardson P."/>
        </authorList>
    </citation>
    <scope>NUCLEOTIDE SEQUENCE [LARGE SCALE GENOMIC DNA]</scope>
    <source>
        <strain evidence="15">DSM 10017 / MPOB</strain>
    </source>
</reference>